<feature type="transmembrane region" description="Helical" evidence="7">
    <location>
        <begin position="474"/>
        <end position="492"/>
    </location>
</feature>
<feature type="domain" description="Major facilitator superfamily (MFS) profile" evidence="8">
    <location>
        <begin position="15"/>
        <end position="496"/>
    </location>
</feature>
<feature type="transmembrane region" description="Helical" evidence="7">
    <location>
        <begin position="12"/>
        <end position="38"/>
    </location>
</feature>
<keyword evidence="10" id="KW-1185">Reference proteome</keyword>
<dbReference type="PANTHER" id="PTHR23501:SF174">
    <property type="entry name" value="MULTIDRUG EXPORT PROTEIN EMRB-RELATED"/>
    <property type="match status" value="1"/>
</dbReference>
<comment type="caution">
    <text evidence="9">The sequence shown here is derived from an EMBL/GenBank/DDBJ whole genome shotgun (WGS) entry which is preliminary data.</text>
</comment>
<dbReference type="Proteomes" id="UP001379235">
    <property type="component" value="Unassembled WGS sequence"/>
</dbReference>
<dbReference type="InterPro" id="IPR036259">
    <property type="entry name" value="MFS_trans_sf"/>
</dbReference>
<feature type="transmembrane region" description="Helical" evidence="7">
    <location>
        <begin position="140"/>
        <end position="161"/>
    </location>
</feature>
<feature type="transmembrane region" description="Helical" evidence="7">
    <location>
        <begin position="81"/>
        <end position="100"/>
    </location>
</feature>
<feature type="transmembrane region" description="Helical" evidence="7">
    <location>
        <begin position="229"/>
        <end position="247"/>
    </location>
</feature>
<feature type="transmembrane region" description="Helical" evidence="7">
    <location>
        <begin position="50"/>
        <end position="69"/>
    </location>
</feature>
<dbReference type="CDD" id="cd17503">
    <property type="entry name" value="MFS_LmrB_MDR_like"/>
    <property type="match status" value="1"/>
</dbReference>
<protein>
    <submittedName>
        <fullName evidence="9">DHA2 family efflux MFS transporter permease subunit</fullName>
    </submittedName>
</protein>
<reference evidence="9 10" key="1">
    <citation type="submission" date="2024-03" db="EMBL/GenBank/DDBJ databases">
        <authorList>
            <person name="Jo J.-H."/>
        </authorList>
    </citation>
    <scope>NUCLEOTIDE SEQUENCE [LARGE SCALE GENOMIC DNA]</scope>
    <source>
        <strain evidence="9 10">AS3R-12</strain>
    </source>
</reference>
<dbReference type="NCBIfam" id="TIGR00711">
    <property type="entry name" value="efflux_EmrB"/>
    <property type="match status" value="1"/>
</dbReference>
<evidence type="ECO:0000313" key="9">
    <source>
        <dbReference type="EMBL" id="MEJ6008447.1"/>
    </source>
</evidence>
<gene>
    <name evidence="9" type="ORF">WG900_00790</name>
</gene>
<proteinExistence type="predicted"/>
<dbReference type="Gene3D" id="1.20.1250.20">
    <property type="entry name" value="MFS general substrate transporter like domains"/>
    <property type="match status" value="1"/>
</dbReference>
<dbReference type="RefSeq" id="WP_339963993.1">
    <property type="nucleotide sequence ID" value="NZ_JBBHJY010000001.1"/>
</dbReference>
<accession>A0ABU8S3B6</accession>
<dbReference type="PROSITE" id="PS50850">
    <property type="entry name" value="MFS"/>
    <property type="match status" value="1"/>
</dbReference>
<evidence type="ECO:0000256" key="5">
    <source>
        <dbReference type="ARBA" id="ARBA00022989"/>
    </source>
</evidence>
<evidence type="ECO:0000256" key="3">
    <source>
        <dbReference type="ARBA" id="ARBA00022475"/>
    </source>
</evidence>
<evidence type="ECO:0000256" key="1">
    <source>
        <dbReference type="ARBA" id="ARBA00004651"/>
    </source>
</evidence>
<feature type="transmembrane region" description="Helical" evidence="7">
    <location>
        <begin position="296"/>
        <end position="321"/>
    </location>
</feature>
<feature type="transmembrane region" description="Helical" evidence="7">
    <location>
        <begin position="268"/>
        <end position="290"/>
    </location>
</feature>
<keyword evidence="3" id="KW-1003">Cell membrane</keyword>
<dbReference type="InterPro" id="IPR011701">
    <property type="entry name" value="MFS"/>
</dbReference>
<evidence type="ECO:0000313" key="10">
    <source>
        <dbReference type="Proteomes" id="UP001379235"/>
    </source>
</evidence>
<evidence type="ECO:0000259" key="8">
    <source>
        <dbReference type="PROSITE" id="PS50850"/>
    </source>
</evidence>
<comment type="subcellular location">
    <subcellularLocation>
        <location evidence="1">Cell membrane</location>
        <topology evidence="1">Multi-pass membrane protein</topology>
    </subcellularLocation>
</comment>
<keyword evidence="6 7" id="KW-0472">Membrane</keyword>
<sequence>MAQLLYPSPARKAFITASVMITTLIVTIDMTITVVAVPKMMADLQAGPDQIAWVLTSYLIASAVMMPLASWLASKFGRKRVMMISVAMFTLASLVCGSARSIELMVLARIVQGLGGAGLIPLGQATLLDINPPEKQPTAMAYAGLGAMVGPLLGPTLGGWLTDNYSWHWVFLINLPIGIAAFIGILSHLEVLDKKLPPFDWIGFLTVTLFVGGFQLILDRGEQVDWFDSAEICIEAGVVALAFYLLMVHMFTRRDTFLRADLFKDRNFAIGTLVSTVVGMVIFASSPMLVMYTENLLGYSAFKFGLINIPRAVGTILGLLIVTRVMRLIDARLLLLVGMSMSVLSLFMFSGLNLQTDEMPIMLAGAFQGFSGGMLISPLSALAFATLNSAYRNEGAAMFALVRNLGQSMGISALTLISIQQTAQVSARLAEGMRPDNPMLDWARPDMDFGDPATLTRSAGEIWRQATMVATIDAFWLSCLVALATIPVIFLMKKQKLGQSVPAPSVDH</sequence>
<keyword evidence="5 7" id="KW-1133">Transmembrane helix</keyword>
<dbReference type="EMBL" id="JBBHJY010000001">
    <property type="protein sequence ID" value="MEJ6008447.1"/>
    <property type="molecule type" value="Genomic_DNA"/>
</dbReference>
<keyword evidence="4 7" id="KW-0812">Transmembrane</keyword>
<evidence type="ECO:0000256" key="4">
    <source>
        <dbReference type="ARBA" id="ARBA00022692"/>
    </source>
</evidence>
<name>A0ABU8S3B6_9SPHN</name>
<dbReference type="SUPFAM" id="SSF103473">
    <property type="entry name" value="MFS general substrate transporter"/>
    <property type="match status" value="1"/>
</dbReference>
<organism evidence="9 10">
    <name type="scientific">Novosphingobium aquae</name>
    <dbReference type="NCBI Taxonomy" id="3133435"/>
    <lineage>
        <taxon>Bacteria</taxon>
        <taxon>Pseudomonadati</taxon>
        <taxon>Pseudomonadota</taxon>
        <taxon>Alphaproteobacteria</taxon>
        <taxon>Sphingomonadales</taxon>
        <taxon>Sphingomonadaceae</taxon>
        <taxon>Novosphingobium</taxon>
    </lineage>
</organism>
<evidence type="ECO:0000256" key="6">
    <source>
        <dbReference type="ARBA" id="ARBA00023136"/>
    </source>
</evidence>
<dbReference type="Gene3D" id="1.20.1720.10">
    <property type="entry name" value="Multidrug resistance protein D"/>
    <property type="match status" value="1"/>
</dbReference>
<dbReference type="PANTHER" id="PTHR23501">
    <property type="entry name" value="MAJOR FACILITATOR SUPERFAMILY"/>
    <property type="match status" value="1"/>
</dbReference>
<evidence type="ECO:0000256" key="2">
    <source>
        <dbReference type="ARBA" id="ARBA00022448"/>
    </source>
</evidence>
<feature type="transmembrane region" description="Helical" evidence="7">
    <location>
        <begin position="361"/>
        <end position="384"/>
    </location>
</feature>
<dbReference type="Pfam" id="PF07690">
    <property type="entry name" value="MFS_1"/>
    <property type="match status" value="1"/>
</dbReference>
<feature type="transmembrane region" description="Helical" evidence="7">
    <location>
        <begin position="106"/>
        <end position="128"/>
    </location>
</feature>
<feature type="transmembrane region" description="Helical" evidence="7">
    <location>
        <begin position="167"/>
        <end position="187"/>
    </location>
</feature>
<feature type="transmembrane region" description="Helical" evidence="7">
    <location>
        <begin position="333"/>
        <end position="355"/>
    </location>
</feature>
<keyword evidence="2" id="KW-0813">Transport</keyword>
<evidence type="ECO:0000256" key="7">
    <source>
        <dbReference type="SAM" id="Phobius"/>
    </source>
</evidence>
<feature type="transmembrane region" description="Helical" evidence="7">
    <location>
        <begin position="199"/>
        <end position="217"/>
    </location>
</feature>
<dbReference type="InterPro" id="IPR020846">
    <property type="entry name" value="MFS_dom"/>
</dbReference>
<dbReference type="InterPro" id="IPR004638">
    <property type="entry name" value="EmrB-like"/>
</dbReference>